<dbReference type="InterPro" id="IPR017900">
    <property type="entry name" value="4Fe4S_Fe_S_CS"/>
</dbReference>
<reference evidence="9 10" key="1">
    <citation type="submission" date="2020-05" db="EMBL/GenBank/DDBJ databases">
        <title>Draft genome sequence of Desulfovibrio sp. strain HN2T.</title>
        <authorList>
            <person name="Ueno A."/>
            <person name="Tamazawa S."/>
            <person name="Tamamura S."/>
            <person name="Murakami T."/>
            <person name="Kiyama T."/>
            <person name="Inomata H."/>
            <person name="Amano Y."/>
            <person name="Miyakawa K."/>
            <person name="Tamaki H."/>
            <person name="Naganuma T."/>
            <person name="Kaneko K."/>
        </authorList>
    </citation>
    <scope>NUCLEOTIDE SEQUENCE [LARGE SCALE GENOMIC DNA]</scope>
    <source>
        <strain evidence="9 10">HN2</strain>
    </source>
</reference>
<dbReference type="PROSITE" id="PS51379">
    <property type="entry name" value="4FE4S_FER_2"/>
    <property type="match status" value="2"/>
</dbReference>
<keyword evidence="1" id="KW-0813">Transport</keyword>
<evidence type="ECO:0000256" key="7">
    <source>
        <dbReference type="ARBA" id="ARBA00023014"/>
    </source>
</evidence>
<dbReference type="InterPro" id="IPR018449">
    <property type="entry name" value="NIL_domain"/>
</dbReference>
<dbReference type="Gene3D" id="3.30.70.260">
    <property type="match status" value="1"/>
</dbReference>
<dbReference type="AlphaFoldDB" id="A0A7J0BKB9"/>
<dbReference type="EMBL" id="BLVO01000013">
    <property type="protein sequence ID" value="GFM34177.1"/>
    <property type="molecule type" value="Genomic_DNA"/>
</dbReference>
<comment type="caution">
    <text evidence="9">The sequence shown here is derived from an EMBL/GenBank/DDBJ whole genome shotgun (WGS) entry which is preliminary data.</text>
</comment>
<evidence type="ECO:0000259" key="8">
    <source>
        <dbReference type="PROSITE" id="PS51379"/>
    </source>
</evidence>
<dbReference type="RefSeq" id="WP_174405794.1">
    <property type="nucleotide sequence ID" value="NZ_BLVO01000013.1"/>
</dbReference>
<dbReference type="InterPro" id="IPR017896">
    <property type="entry name" value="4Fe4S_Fe-S-bd"/>
</dbReference>
<proteinExistence type="predicted"/>
<dbReference type="Pfam" id="PF09383">
    <property type="entry name" value="NIL"/>
    <property type="match status" value="1"/>
</dbReference>
<feature type="domain" description="4Fe-4S ferredoxin-type" evidence="8">
    <location>
        <begin position="111"/>
        <end position="140"/>
    </location>
</feature>
<evidence type="ECO:0000256" key="5">
    <source>
        <dbReference type="ARBA" id="ARBA00022982"/>
    </source>
</evidence>
<evidence type="ECO:0000256" key="4">
    <source>
        <dbReference type="ARBA" id="ARBA00022737"/>
    </source>
</evidence>
<keyword evidence="2" id="KW-0004">4Fe-4S</keyword>
<sequence length="144" mass="16356">MTEKAYRKNIHLIFPPDISGNPLVCNLTRLYDLTFNILKAQITPRKEGYMTLELIGTEENYHKGITYLKENQIKVSAVAQRISRDEESCMHCGMCTAICPTSSLHNDREARVVLFDKERCTACGMCVRVCPVNAMNVEVENGPW</sequence>
<dbReference type="Pfam" id="PF14697">
    <property type="entry name" value="Fer4_21"/>
    <property type="match status" value="1"/>
</dbReference>
<dbReference type="Proteomes" id="UP000503840">
    <property type="component" value="Unassembled WGS sequence"/>
</dbReference>
<protein>
    <submittedName>
        <fullName evidence="9">(Fe-S)-binding protein</fullName>
    </submittedName>
</protein>
<evidence type="ECO:0000256" key="2">
    <source>
        <dbReference type="ARBA" id="ARBA00022485"/>
    </source>
</evidence>
<accession>A0A7J0BKB9</accession>
<dbReference type="GO" id="GO:0051539">
    <property type="term" value="F:4 iron, 4 sulfur cluster binding"/>
    <property type="evidence" value="ECO:0007669"/>
    <property type="project" value="UniProtKB-KW"/>
</dbReference>
<dbReference type="PANTHER" id="PTHR43687">
    <property type="entry name" value="ADENYLYLSULFATE REDUCTASE, BETA SUBUNIT"/>
    <property type="match status" value="1"/>
</dbReference>
<dbReference type="PROSITE" id="PS00198">
    <property type="entry name" value="4FE4S_FER_1"/>
    <property type="match status" value="1"/>
</dbReference>
<evidence type="ECO:0000313" key="9">
    <source>
        <dbReference type="EMBL" id="GFM34177.1"/>
    </source>
</evidence>
<dbReference type="InterPro" id="IPR045865">
    <property type="entry name" value="ACT-like_dom_sf"/>
</dbReference>
<dbReference type="SUPFAM" id="SSF55021">
    <property type="entry name" value="ACT-like"/>
    <property type="match status" value="1"/>
</dbReference>
<evidence type="ECO:0000256" key="1">
    <source>
        <dbReference type="ARBA" id="ARBA00022448"/>
    </source>
</evidence>
<dbReference type="GO" id="GO:0046872">
    <property type="term" value="F:metal ion binding"/>
    <property type="evidence" value="ECO:0007669"/>
    <property type="project" value="UniProtKB-KW"/>
</dbReference>
<gene>
    <name evidence="9" type="ORF">DSM101010T_25420</name>
</gene>
<dbReference type="SMART" id="SM00930">
    <property type="entry name" value="NIL"/>
    <property type="match status" value="1"/>
</dbReference>
<keyword evidence="3" id="KW-0479">Metal-binding</keyword>
<keyword evidence="10" id="KW-1185">Reference proteome</keyword>
<keyword evidence="4" id="KW-0677">Repeat</keyword>
<keyword evidence="7" id="KW-0411">Iron-sulfur</keyword>
<evidence type="ECO:0000313" key="10">
    <source>
        <dbReference type="Proteomes" id="UP000503840"/>
    </source>
</evidence>
<feature type="domain" description="4Fe-4S ferredoxin-type" evidence="8">
    <location>
        <begin position="80"/>
        <end position="109"/>
    </location>
</feature>
<name>A0A7J0BKB9_9BACT</name>
<dbReference type="PANTHER" id="PTHR43687:SF6">
    <property type="entry name" value="L-ASPARTATE SEMIALDEHYDE SULFURTRANSFERASE IRON-SULFUR SUBUNIT"/>
    <property type="match status" value="1"/>
</dbReference>
<dbReference type="Gene3D" id="3.30.70.20">
    <property type="match status" value="1"/>
</dbReference>
<evidence type="ECO:0000256" key="3">
    <source>
        <dbReference type="ARBA" id="ARBA00022723"/>
    </source>
</evidence>
<dbReference type="InterPro" id="IPR050572">
    <property type="entry name" value="Fe-S_Ferredoxin"/>
</dbReference>
<evidence type="ECO:0000256" key="6">
    <source>
        <dbReference type="ARBA" id="ARBA00023004"/>
    </source>
</evidence>
<keyword evidence="6" id="KW-0408">Iron</keyword>
<dbReference type="SUPFAM" id="SSF54862">
    <property type="entry name" value="4Fe-4S ferredoxins"/>
    <property type="match status" value="1"/>
</dbReference>
<organism evidence="9 10">
    <name type="scientific">Desulfovibrio subterraneus</name>
    <dbReference type="NCBI Taxonomy" id="2718620"/>
    <lineage>
        <taxon>Bacteria</taxon>
        <taxon>Pseudomonadati</taxon>
        <taxon>Thermodesulfobacteriota</taxon>
        <taxon>Desulfovibrionia</taxon>
        <taxon>Desulfovibrionales</taxon>
        <taxon>Desulfovibrionaceae</taxon>
        <taxon>Desulfovibrio</taxon>
    </lineage>
</organism>
<keyword evidence="5" id="KW-0249">Electron transport</keyword>